<feature type="transmembrane region" description="Helical" evidence="5">
    <location>
        <begin position="261"/>
        <end position="284"/>
    </location>
</feature>
<feature type="transmembrane region" description="Helical" evidence="5">
    <location>
        <begin position="187"/>
        <end position="206"/>
    </location>
</feature>
<protein>
    <submittedName>
        <fullName evidence="6">Pantothenates transporter PanS</fullName>
    </submittedName>
</protein>
<dbReference type="Proteomes" id="UP000434580">
    <property type="component" value="Unassembled WGS sequence"/>
</dbReference>
<evidence type="ECO:0000256" key="1">
    <source>
        <dbReference type="ARBA" id="ARBA00004141"/>
    </source>
</evidence>
<name>A0A5S9NTF5_9GAMM</name>
<feature type="transmembrane region" description="Helical" evidence="5">
    <location>
        <begin position="62"/>
        <end position="85"/>
    </location>
</feature>
<evidence type="ECO:0000256" key="4">
    <source>
        <dbReference type="ARBA" id="ARBA00023136"/>
    </source>
</evidence>
<dbReference type="PANTHER" id="PTHR10361:SF28">
    <property type="entry name" value="P3 PROTEIN-RELATED"/>
    <property type="match status" value="1"/>
</dbReference>
<accession>A0A5S9NTF5</accession>
<keyword evidence="4 5" id="KW-0472">Membrane</keyword>
<feature type="transmembrane region" description="Helical" evidence="5">
    <location>
        <begin position="34"/>
        <end position="55"/>
    </location>
</feature>
<reference evidence="6 7" key="1">
    <citation type="submission" date="2019-11" db="EMBL/GenBank/DDBJ databases">
        <authorList>
            <person name="Holert J."/>
        </authorList>
    </citation>
    <scope>NUCLEOTIDE SEQUENCE [LARGE SCALE GENOMIC DNA]</scope>
    <source>
        <strain evidence="6">BC5_2</strain>
    </source>
</reference>
<keyword evidence="2 5" id="KW-0812">Transmembrane</keyword>
<dbReference type="OrthoDB" id="9806785at2"/>
<dbReference type="GO" id="GO:0016020">
    <property type="term" value="C:membrane"/>
    <property type="evidence" value="ECO:0007669"/>
    <property type="project" value="UniProtKB-SubCell"/>
</dbReference>
<dbReference type="PANTHER" id="PTHR10361">
    <property type="entry name" value="SODIUM-BILE ACID COTRANSPORTER"/>
    <property type="match status" value="1"/>
</dbReference>
<dbReference type="Pfam" id="PF01758">
    <property type="entry name" value="SBF"/>
    <property type="match status" value="1"/>
</dbReference>
<dbReference type="EMBL" id="CACSII010000002">
    <property type="protein sequence ID" value="CAA0091412.1"/>
    <property type="molecule type" value="Genomic_DNA"/>
</dbReference>
<feature type="transmembrane region" description="Helical" evidence="5">
    <location>
        <begin position="91"/>
        <end position="111"/>
    </location>
</feature>
<evidence type="ECO:0000256" key="3">
    <source>
        <dbReference type="ARBA" id="ARBA00022989"/>
    </source>
</evidence>
<dbReference type="Gene3D" id="1.20.1530.20">
    <property type="match status" value="1"/>
</dbReference>
<feature type="transmembrane region" description="Helical" evidence="5">
    <location>
        <begin position="152"/>
        <end position="175"/>
    </location>
</feature>
<keyword evidence="3 5" id="KW-1133">Transmembrane helix</keyword>
<feature type="transmembrane region" description="Helical" evidence="5">
    <location>
        <begin position="218"/>
        <end position="240"/>
    </location>
</feature>
<comment type="subcellular location">
    <subcellularLocation>
        <location evidence="1">Membrane</location>
        <topology evidence="1">Multi-pass membrane protein</topology>
    </subcellularLocation>
</comment>
<sequence>MPGRITRLFPVFAIAAGMAGYLAPEAFGSLKSAIVPLLALIMFLMGVTLSAADFTRVLRMPLAVLTGVGLQFLIMPTSALALTHIFDLGDFAAGVILVGCCSGGTASNLICYLARGDLALSITMTLTTTLIGVFLTPLLAWQLLDVSLAVDYHAMFITIFKIVFLPVLLGIAVNYGLRSMVIRITPAIPALSVAAICFIISIVVALNADRLLTAGASLVLVVMLHNLIGLGLTYQVAGWLGFSESVRRTLAIEVGMQNSGLAVALALKFVTPAAALAGALFSIWHNLSGSILASYWSRRTQIE</sequence>
<dbReference type="InterPro" id="IPR004710">
    <property type="entry name" value="Bilac:Na_transpt"/>
</dbReference>
<evidence type="ECO:0000256" key="2">
    <source>
        <dbReference type="ARBA" id="ARBA00022692"/>
    </source>
</evidence>
<feature type="transmembrane region" description="Helical" evidence="5">
    <location>
        <begin position="118"/>
        <end position="140"/>
    </location>
</feature>
<organism evidence="6 7">
    <name type="scientific">BD1-7 clade bacterium</name>
    <dbReference type="NCBI Taxonomy" id="2029982"/>
    <lineage>
        <taxon>Bacteria</taxon>
        <taxon>Pseudomonadati</taxon>
        <taxon>Pseudomonadota</taxon>
        <taxon>Gammaproteobacteria</taxon>
        <taxon>Cellvibrionales</taxon>
        <taxon>Spongiibacteraceae</taxon>
        <taxon>BD1-7 clade</taxon>
    </lineage>
</organism>
<evidence type="ECO:0000256" key="5">
    <source>
        <dbReference type="SAM" id="Phobius"/>
    </source>
</evidence>
<evidence type="ECO:0000313" key="7">
    <source>
        <dbReference type="Proteomes" id="UP000434580"/>
    </source>
</evidence>
<proteinExistence type="predicted"/>
<dbReference type="InterPro" id="IPR002657">
    <property type="entry name" value="BilAc:Na_symport/Acr3"/>
</dbReference>
<dbReference type="InterPro" id="IPR038770">
    <property type="entry name" value="Na+/solute_symporter_sf"/>
</dbReference>
<dbReference type="AlphaFoldDB" id="A0A5S9NTF5"/>
<gene>
    <name evidence="6" type="primary">panS_5</name>
    <name evidence="6" type="ORF">DPBNPPHM_03017</name>
</gene>
<evidence type="ECO:0000313" key="6">
    <source>
        <dbReference type="EMBL" id="CAA0091412.1"/>
    </source>
</evidence>